<dbReference type="AlphaFoldDB" id="I3SV22"/>
<accession>I3SV22</accession>
<dbReference type="EMBL" id="BT144320">
    <property type="protein sequence ID" value="AFK44114.1"/>
    <property type="molecule type" value="mRNA"/>
</dbReference>
<proteinExistence type="evidence at transcript level"/>
<reference evidence="1" key="1">
    <citation type="submission" date="2012-05" db="EMBL/GenBank/DDBJ databases">
        <authorList>
            <person name="Krishnakumar V."/>
            <person name="Cheung F."/>
            <person name="Xiao Y."/>
            <person name="Chan A."/>
            <person name="Moskal W.A."/>
            <person name="Town C.D."/>
        </authorList>
    </citation>
    <scope>NUCLEOTIDE SEQUENCE</scope>
</reference>
<protein>
    <submittedName>
        <fullName evidence="1">Uncharacterized protein</fullName>
    </submittedName>
</protein>
<organism evidence="1">
    <name type="scientific">Lotus japonicus</name>
    <name type="common">Lotus corniculatus var. japonicus</name>
    <dbReference type="NCBI Taxonomy" id="34305"/>
    <lineage>
        <taxon>Eukaryota</taxon>
        <taxon>Viridiplantae</taxon>
        <taxon>Streptophyta</taxon>
        <taxon>Embryophyta</taxon>
        <taxon>Tracheophyta</taxon>
        <taxon>Spermatophyta</taxon>
        <taxon>Magnoliopsida</taxon>
        <taxon>eudicotyledons</taxon>
        <taxon>Gunneridae</taxon>
        <taxon>Pentapetalae</taxon>
        <taxon>rosids</taxon>
        <taxon>fabids</taxon>
        <taxon>Fabales</taxon>
        <taxon>Fabaceae</taxon>
        <taxon>Papilionoideae</taxon>
        <taxon>50 kb inversion clade</taxon>
        <taxon>NPAAA clade</taxon>
        <taxon>Hologalegina</taxon>
        <taxon>robinioid clade</taxon>
        <taxon>Loteae</taxon>
        <taxon>Lotus</taxon>
    </lineage>
</organism>
<evidence type="ECO:0000313" key="1">
    <source>
        <dbReference type="EMBL" id="AFK44114.1"/>
    </source>
</evidence>
<name>I3SV22_LOTJA</name>
<sequence length="49" mass="5482">MVHIISSSYSCTHANIEQTTCTFTYFSKKQSGYTSNTYTYLLLCKSAAS</sequence>